<sequence>MSTIILSCLVAGENPSNAFEVEIAKSKSISFLKEVIKEKKKNDFATFDADKLKLWKVDIPTENENEKLTAVQNINVNIKDDLGGEELKPLSKISKHFPTEPPEEHIHIIVRRPDEKKRRFIAPLLTRQTVSIKSLKDKLRQSFAFPDGTEDEHITISRVTGGSEQRKISGRRKTKSEKTASNSQSETIKDEKVEGATERKVMQFSTDEDLMSIIWNSSAQKDNMNQVDLEIVVDTSQKPFSSYTFQKMKDLFGLTANNLGELPIIEIESSSITKPIKKIIEGVINVLLQIHRTTPNIVIYPNEANRRPFIEAIIRGVADTYNGKVMIWSEYEVCGSHGKGPIDWVIKMGDTIICVTEAKKEDLSYGVGQSTVQAHASIQLNTRKRKRDEAELSESEMFCIVSTGVDWLITKVRNSNGNGNDNSDGMLELFLCSSNYKALPINDKSLTRDDLIKPVEKLFEHIKGALDQQINSNKRIKVE</sequence>
<proteinExistence type="predicted"/>
<comment type="caution">
    <text evidence="6">The sequence shown here is derived from an EMBL/GenBank/DDBJ whole genome shotgun (WGS) entry which is preliminary data.</text>
</comment>
<dbReference type="EMBL" id="PQFF01000337">
    <property type="protein sequence ID" value="RHZ58297.1"/>
    <property type="molecule type" value="Genomic_DNA"/>
</dbReference>
<gene>
    <name evidence="6" type="ORF">Glove_374g15</name>
</gene>
<evidence type="ECO:0000256" key="3">
    <source>
        <dbReference type="ARBA" id="ARBA00022525"/>
    </source>
</evidence>
<protein>
    <recommendedName>
        <fullName evidence="5">Crinkler effector protein N-terminal domain-containing protein</fullName>
    </recommendedName>
</protein>
<evidence type="ECO:0000256" key="2">
    <source>
        <dbReference type="ARBA" id="ARBA00004613"/>
    </source>
</evidence>
<comment type="subcellular location">
    <subcellularLocation>
        <location evidence="1">Host cell</location>
    </subcellularLocation>
    <subcellularLocation>
        <location evidence="2">Secreted</location>
    </subcellularLocation>
</comment>
<evidence type="ECO:0000313" key="6">
    <source>
        <dbReference type="EMBL" id="RHZ58297.1"/>
    </source>
</evidence>
<organism evidence="6 7">
    <name type="scientific">Diversispora epigaea</name>
    <dbReference type="NCBI Taxonomy" id="1348612"/>
    <lineage>
        <taxon>Eukaryota</taxon>
        <taxon>Fungi</taxon>
        <taxon>Fungi incertae sedis</taxon>
        <taxon>Mucoromycota</taxon>
        <taxon>Glomeromycotina</taxon>
        <taxon>Glomeromycetes</taxon>
        <taxon>Diversisporales</taxon>
        <taxon>Diversisporaceae</taxon>
        <taxon>Diversispora</taxon>
    </lineage>
</organism>
<reference evidence="6 7" key="1">
    <citation type="submission" date="2018-08" db="EMBL/GenBank/DDBJ databases">
        <title>Genome and evolution of the arbuscular mycorrhizal fungus Diversispora epigaea (formerly Glomus versiforme) and its bacterial endosymbionts.</title>
        <authorList>
            <person name="Sun X."/>
            <person name="Fei Z."/>
            <person name="Harrison M."/>
        </authorList>
    </citation>
    <scope>NUCLEOTIDE SEQUENCE [LARGE SCALE GENOMIC DNA]</scope>
    <source>
        <strain evidence="6 7">IT104</strain>
    </source>
</reference>
<evidence type="ECO:0000256" key="1">
    <source>
        <dbReference type="ARBA" id="ARBA00004340"/>
    </source>
</evidence>
<keyword evidence="7" id="KW-1185">Reference proteome</keyword>
<name>A0A397H5J9_9GLOM</name>
<evidence type="ECO:0000256" key="4">
    <source>
        <dbReference type="SAM" id="MobiDB-lite"/>
    </source>
</evidence>
<dbReference type="OrthoDB" id="2673191at2759"/>
<dbReference type="Pfam" id="PF20147">
    <property type="entry name" value="Crinkler"/>
    <property type="match status" value="1"/>
</dbReference>
<dbReference type="GO" id="GO:0043657">
    <property type="term" value="C:host cell"/>
    <property type="evidence" value="ECO:0007669"/>
    <property type="project" value="UniProtKB-SubCell"/>
</dbReference>
<dbReference type="GO" id="GO:0005576">
    <property type="term" value="C:extracellular region"/>
    <property type="evidence" value="ECO:0007669"/>
    <property type="project" value="UniProtKB-SubCell"/>
</dbReference>
<feature type="domain" description="Crinkler effector protein N-terminal" evidence="5">
    <location>
        <begin position="6"/>
        <end position="111"/>
    </location>
</feature>
<dbReference type="AlphaFoldDB" id="A0A397H5J9"/>
<accession>A0A397H5J9</accession>
<dbReference type="InterPro" id="IPR045379">
    <property type="entry name" value="Crinkler_N"/>
</dbReference>
<dbReference type="Proteomes" id="UP000266861">
    <property type="component" value="Unassembled WGS sequence"/>
</dbReference>
<evidence type="ECO:0000259" key="5">
    <source>
        <dbReference type="Pfam" id="PF20147"/>
    </source>
</evidence>
<feature type="region of interest" description="Disordered" evidence="4">
    <location>
        <begin position="159"/>
        <end position="194"/>
    </location>
</feature>
<keyword evidence="3" id="KW-0964">Secreted</keyword>
<evidence type="ECO:0000313" key="7">
    <source>
        <dbReference type="Proteomes" id="UP000266861"/>
    </source>
</evidence>